<evidence type="ECO:0000256" key="1">
    <source>
        <dbReference type="ARBA" id="ARBA00023015"/>
    </source>
</evidence>
<feature type="domain" description="HTH marR-type" evidence="4">
    <location>
        <begin position="1"/>
        <end position="139"/>
    </location>
</feature>
<evidence type="ECO:0000256" key="3">
    <source>
        <dbReference type="ARBA" id="ARBA00023163"/>
    </source>
</evidence>
<accession>A0ABQ4N5R5</accession>
<protein>
    <recommendedName>
        <fullName evidence="4">HTH marR-type domain-containing protein</fullName>
    </recommendedName>
</protein>
<dbReference type="Gene3D" id="1.10.10.10">
    <property type="entry name" value="Winged helix-like DNA-binding domain superfamily/Winged helix DNA-binding domain"/>
    <property type="match status" value="1"/>
</dbReference>
<keyword evidence="1" id="KW-0805">Transcription regulation</keyword>
<reference evidence="5 6" key="1">
    <citation type="submission" date="2021-04" db="EMBL/GenBank/DDBJ databases">
        <title>Draft genome sequence of Paenibacillus cisolokensis, LC2-13A.</title>
        <authorList>
            <person name="Uke A."/>
            <person name="Chhe C."/>
            <person name="Baramee S."/>
            <person name="Kosugi A."/>
        </authorList>
    </citation>
    <scope>NUCLEOTIDE SEQUENCE [LARGE SCALE GENOMIC DNA]</scope>
    <source>
        <strain evidence="5 6">LC2-13A</strain>
    </source>
</reference>
<keyword evidence="2" id="KW-0238">DNA-binding</keyword>
<keyword evidence="3" id="KW-0804">Transcription</keyword>
<evidence type="ECO:0000313" key="5">
    <source>
        <dbReference type="EMBL" id="GIQ63507.1"/>
    </source>
</evidence>
<dbReference type="InterPro" id="IPR000835">
    <property type="entry name" value="HTH_MarR-typ"/>
</dbReference>
<proteinExistence type="predicted"/>
<comment type="caution">
    <text evidence="5">The sequence shown here is derived from an EMBL/GenBank/DDBJ whole genome shotgun (WGS) entry which is preliminary data.</text>
</comment>
<dbReference type="PANTHER" id="PTHR42756">
    <property type="entry name" value="TRANSCRIPTIONAL REGULATOR, MARR"/>
    <property type="match status" value="1"/>
</dbReference>
<dbReference type="Proteomes" id="UP000680304">
    <property type="component" value="Unassembled WGS sequence"/>
</dbReference>
<evidence type="ECO:0000259" key="4">
    <source>
        <dbReference type="PROSITE" id="PS50995"/>
    </source>
</evidence>
<dbReference type="InterPro" id="IPR036388">
    <property type="entry name" value="WH-like_DNA-bd_sf"/>
</dbReference>
<sequence length="226" mass="26025">MSSVIPVIRKFNRFYTNVLGLLDQHLLETDFSLSEARVLFEIGHTDRCTAKMLIDKLRLDAGYLSRILKRFEEQDLIYRIQSDEDRRLYYLRLTDRGRDALAKLDARSDDQIRLMIGHLPEQAQRNIAKNMAAIENALSDDPQIRQEVRIRCDLKPGDVGSLIHLHGWIYAKECGYNHVFESYVCQTFVDFLNITVPIRIDSGLRKQGMKSSARLQSSAIPIGGRN</sequence>
<dbReference type="Pfam" id="PF12802">
    <property type="entry name" value="MarR_2"/>
    <property type="match status" value="1"/>
</dbReference>
<dbReference type="SMART" id="SM00347">
    <property type="entry name" value="HTH_MARR"/>
    <property type="match status" value="1"/>
</dbReference>
<evidence type="ECO:0000313" key="6">
    <source>
        <dbReference type="Proteomes" id="UP000680304"/>
    </source>
</evidence>
<gene>
    <name evidence="5" type="ORF">PACILC2_20750</name>
</gene>
<name>A0ABQ4N5R5_9BACL</name>
<dbReference type="SUPFAM" id="SSF46785">
    <property type="entry name" value="Winged helix' DNA-binding domain"/>
    <property type="match status" value="1"/>
</dbReference>
<evidence type="ECO:0000256" key="2">
    <source>
        <dbReference type="ARBA" id="ARBA00023125"/>
    </source>
</evidence>
<dbReference type="InterPro" id="IPR036390">
    <property type="entry name" value="WH_DNA-bd_sf"/>
</dbReference>
<keyword evidence="6" id="KW-1185">Reference proteome</keyword>
<dbReference type="PROSITE" id="PS50995">
    <property type="entry name" value="HTH_MARR_2"/>
    <property type="match status" value="1"/>
</dbReference>
<dbReference type="EMBL" id="BOVJ01000064">
    <property type="protein sequence ID" value="GIQ63507.1"/>
    <property type="molecule type" value="Genomic_DNA"/>
</dbReference>
<organism evidence="5 6">
    <name type="scientific">Paenibacillus cisolokensis</name>
    <dbReference type="NCBI Taxonomy" id="1658519"/>
    <lineage>
        <taxon>Bacteria</taxon>
        <taxon>Bacillati</taxon>
        <taxon>Bacillota</taxon>
        <taxon>Bacilli</taxon>
        <taxon>Bacillales</taxon>
        <taxon>Paenibacillaceae</taxon>
        <taxon>Paenibacillus</taxon>
    </lineage>
</organism>
<dbReference type="PANTHER" id="PTHR42756:SF1">
    <property type="entry name" value="TRANSCRIPTIONAL REPRESSOR OF EMRAB OPERON"/>
    <property type="match status" value="1"/>
</dbReference>